<organism evidence="11 25">
    <name type="scientific">Mediterraneibacter gnavus</name>
    <name type="common">Ruminococcus gnavus</name>
    <dbReference type="NCBI Taxonomy" id="33038"/>
    <lineage>
        <taxon>Bacteria</taxon>
        <taxon>Bacillati</taxon>
        <taxon>Bacillota</taxon>
        <taxon>Clostridia</taxon>
        <taxon>Lachnospirales</taxon>
        <taxon>Lachnospiraceae</taxon>
        <taxon>Mediterraneibacter</taxon>
    </lineage>
</organism>
<dbReference type="SMART" id="SM00028">
    <property type="entry name" value="TPR"/>
    <property type="match status" value="4"/>
</dbReference>
<reference evidence="9" key="5">
    <citation type="submission" date="2022-12" db="EMBL/GenBank/DDBJ databases">
        <title>Genome of R. gnavus strain RSHDN_120.</title>
        <authorList>
            <person name="Abdugheni R."/>
        </authorList>
    </citation>
    <scope>NUCLEOTIDE SEQUENCE</scope>
    <source>
        <strain evidence="9">RSHDN_120</strain>
    </source>
</reference>
<dbReference type="EMBL" id="JAJBNC010000007">
    <property type="protein sequence ID" value="MCB5493222.1"/>
    <property type="molecule type" value="Genomic_DNA"/>
</dbReference>
<evidence type="ECO:0000313" key="13">
    <source>
        <dbReference type="EMBL" id="RGM25516.1"/>
    </source>
</evidence>
<dbReference type="STRING" id="33038.GCA_900067245_01192"/>
<evidence type="ECO:0000256" key="1">
    <source>
        <dbReference type="ARBA" id="ARBA00022737"/>
    </source>
</evidence>
<dbReference type="Proteomes" id="UP000283992">
    <property type="component" value="Unassembled WGS sequence"/>
</dbReference>
<dbReference type="EMBL" id="QRWQ01000001">
    <property type="protein sequence ID" value="RGT41956.1"/>
    <property type="molecule type" value="Genomic_DNA"/>
</dbReference>
<evidence type="ECO:0000313" key="7">
    <source>
        <dbReference type="EMBL" id="MDB8686606.1"/>
    </source>
</evidence>
<feature type="repeat" description="TPR" evidence="3">
    <location>
        <begin position="88"/>
        <end position="121"/>
    </location>
</feature>
<dbReference type="Proteomes" id="UP001296580">
    <property type="component" value="Unassembled WGS sequence"/>
</dbReference>
<feature type="chain" id="PRO_5014562938" evidence="4">
    <location>
        <begin position="25"/>
        <end position="182"/>
    </location>
</feature>
<dbReference type="Proteomes" id="UP001149331">
    <property type="component" value="Unassembled WGS sequence"/>
</dbReference>
<dbReference type="InterPro" id="IPR019734">
    <property type="entry name" value="TPR_rpt"/>
</dbReference>
<dbReference type="EMBL" id="QSSX01000003">
    <property type="protein sequence ID" value="RGM25516.1"/>
    <property type="molecule type" value="Genomic_DNA"/>
</dbReference>
<evidence type="ECO:0000313" key="11">
    <source>
        <dbReference type="EMBL" id="NSI58323.1"/>
    </source>
</evidence>
<feature type="signal peptide" evidence="4">
    <location>
        <begin position="1"/>
        <end position="24"/>
    </location>
</feature>
<evidence type="ECO:0000313" key="18">
    <source>
        <dbReference type="EMBL" id="RHJ09555.1"/>
    </source>
</evidence>
<reference evidence="11" key="3">
    <citation type="submission" date="2020-02" db="EMBL/GenBank/DDBJ databases">
        <authorList>
            <person name="Littmann E."/>
            <person name="Sorbara M."/>
        </authorList>
    </citation>
    <scope>NUCLEOTIDE SEQUENCE</scope>
    <source>
        <strain evidence="12">MSK.11.9</strain>
        <strain evidence="11">MSK.15.32</strain>
        <strain evidence="10">MSK.22.53</strain>
    </source>
</reference>
<evidence type="ECO:0000313" key="8">
    <source>
        <dbReference type="EMBL" id="MDB8739563.1"/>
    </source>
</evidence>
<dbReference type="Proteomes" id="UP001211731">
    <property type="component" value="Unassembled WGS sequence"/>
</dbReference>
<evidence type="ECO:0000313" key="22">
    <source>
        <dbReference type="Proteomes" id="UP000283992"/>
    </source>
</evidence>
<evidence type="ECO:0000256" key="3">
    <source>
        <dbReference type="PROSITE-ProRule" id="PRU00339"/>
    </source>
</evidence>
<evidence type="ECO:0000313" key="17">
    <source>
        <dbReference type="EMBL" id="RHG83215.1"/>
    </source>
</evidence>
<proteinExistence type="predicted"/>
<dbReference type="EMBL" id="JAAIRV010000012">
    <property type="protein sequence ID" value="NSI58323.1"/>
    <property type="molecule type" value="Genomic_DNA"/>
</dbReference>
<dbReference type="Proteomes" id="UP001297422">
    <property type="component" value="Unassembled WGS sequence"/>
</dbReference>
<evidence type="ECO:0000256" key="2">
    <source>
        <dbReference type="ARBA" id="ARBA00022803"/>
    </source>
</evidence>
<evidence type="ECO:0000313" key="9">
    <source>
        <dbReference type="EMBL" id="MDE1204653.1"/>
    </source>
</evidence>
<dbReference type="EMBL" id="QRLN01000019">
    <property type="protein sequence ID" value="RHJ09555.1"/>
    <property type="molecule type" value="Genomic_DNA"/>
</dbReference>
<dbReference type="EMBL" id="JAAIRY010000008">
    <property type="protein sequence ID" value="NSI64968.1"/>
    <property type="molecule type" value="Genomic_DNA"/>
</dbReference>
<dbReference type="Pfam" id="PF13174">
    <property type="entry name" value="TPR_6"/>
    <property type="match status" value="1"/>
</dbReference>
<evidence type="ECO:0000313" key="14">
    <source>
        <dbReference type="EMBL" id="RGQ65788.1"/>
    </source>
</evidence>
<dbReference type="InterPro" id="IPR051012">
    <property type="entry name" value="CellSynth/LPSAsmb/PSIAsmb"/>
</dbReference>
<dbReference type="Pfam" id="PF13432">
    <property type="entry name" value="TPR_16"/>
    <property type="match status" value="1"/>
</dbReference>
<dbReference type="Gene3D" id="1.25.40.10">
    <property type="entry name" value="Tetratricopeptide repeat domain"/>
    <property type="match status" value="2"/>
</dbReference>
<dbReference type="PANTHER" id="PTHR45586">
    <property type="entry name" value="TPR REPEAT-CONTAINING PROTEIN PA4667"/>
    <property type="match status" value="1"/>
</dbReference>
<evidence type="ECO:0000313" key="16">
    <source>
        <dbReference type="EMBL" id="RHD05262.1"/>
    </source>
</evidence>
<name>A0A2N5NWS5_MEDGN</name>
<dbReference type="GeneID" id="57434890"/>
<dbReference type="EMBL" id="JAQMLR010000013">
    <property type="protein sequence ID" value="MDB8739563.1"/>
    <property type="molecule type" value="Genomic_DNA"/>
</dbReference>
<dbReference type="EMBL" id="JAJBOM010000008">
    <property type="protein sequence ID" value="MCB5619059.1"/>
    <property type="molecule type" value="Genomic_DNA"/>
</dbReference>
<dbReference type="Proteomes" id="UP000283981">
    <property type="component" value="Unassembled WGS sequence"/>
</dbReference>
<evidence type="ECO:0000313" key="12">
    <source>
        <dbReference type="EMBL" id="NSI64968.1"/>
    </source>
</evidence>
<dbReference type="SUPFAM" id="SSF48452">
    <property type="entry name" value="TPR-like"/>
    <property type="match status" value="1"/>
</dbReference>
<reference evidence="7" key="6">
    <citation type="submission" date="2023-01" db="EMBL/GenBank/DDBJ databases">
        <title>Human gut microbiome strain richness.</title>
        <authorList>
            <person name="Chen-Liaw A."/>
        </authorList>
    </citation>
    <scope>NUCLEOTIDE SEQUENCE</scope>
    <source>
        <strain evidence="8">1001217st1_A9_1001217B_191108</strain>
        <strain evidence="7">RTP21484st1_H11_RTP21484_190118</strain>
    </source>
</reference>
<keyword evidence="1" id="KW-0677">Repeat</keyword>
<evidence type="ECO:0000313" key="6">
    <source>
        <dbReference type="EMBL" id="MCB5619059.1"/>
    </source>
</evidence>
<evidence type="ECO:0000313" key="10">
    <source>
        <dbReference type="EMBL" id="NSI19553.1"/>
    </source>
</evidence>
<evidence type="ECO:0000313" key="20">
    <source>
        <dbReference type="Proteomes" id="UP000283834"/>
    </source>
</evidence>
<dbReference type="PROSITE" id="PS51257">
    <property type="entry name" value="PROKAR_LIPOPROTEIN"/>
    <property type="match status" value="1"/>
</dbReference>
<dbReference type="InterPro" id="IPR011990">
    <property type="entry name" value="TPR-like_helical_dom_sf"/>
</dbReference>
<dbReference type="Proteomes" id="UP000283834">
    <property type="component" value="Unassembled WGS sequence"/>
</dbReference>
<dbReference type="Proteomes" id="UP000284472">
    <property type="component" value="Unassembled WGS sequence"/>
</dbReference>
<dbReference type="RefSeq" id="WP_004841469.1">
    <property type="nucleotide sequence ID" value="NZ_AP031446.1"/>
</dbReference>
<dbReference type="PROSITE" id="PS50293">
    <property type="entry name" value="TPR_REGION"/>
    <property type="match status" value="1"/>
</dbReference>
<reference evidence="19 20" key="1">
    <citation type="submission" date="2018-08" db="EMBL/GenBank/DDBJ databases">
        <title>A genome reference for cultivated species of the human gut microbiota.</title>
        <authorList>
            <person name="Zou Y."/>
            <person name="Xue W."/>
            <person name="Luo G."/>
        </authorList>
    </citation>
    <scope>NUCLEOTIDE SEQUENCE [LARGE SCALE GENOMIC DNA]</scope>
    <source>
        <strain evidence="15 20">AF19-16AC</strain>
        <strain evidence="14 24">AF27-4BH</strain>
        <strain evidence="18 22">AM12-54</strain>
        <strain evidence="17 21">AM21-18</strain>
        <strain evidence="16 23">AM32-6</strain>
        <strain evidence="13 19">TF01-20-2</strain>
    </source>
</reference>
<protein>
    <submittedName>
        <fullName evidence="11">Tetratricopeptide repeat protein</fullName>
    </submittedName>
</protein>
<dbReference type="Proteomes" id="UP000286137">
    <property type="component" value="Unassembled WGS sequence"/>
</dbReference>
<dbReference type="Proteomes" id="UP001212160">
    <property type="component" value="Unassembled WGS sequence"/>
</dbReference>
<dbReference type="EMBL" id="JAQMLA010000018">
    <property type="protein sequence ID" value="MDB8686606.1"/>
    <property type="molecule type" value="Genomic_DNA"/>
</dbReference>
<comment type="caution">
    <text evidence="11">The sequence shown here is derived from an EMBL/GenBank/DDBJ whole genome shotgun (WGS) entry which is preliminary data.</text>
</comment>
<dbReference type="PROSITE" id="PS50005">
    <property type="entry name" value="TPR"/>
    <property type="match status" value="2"/>
</dbReference>
<feature type="repeat" description="TPR" evidence="3">
    <location>
        <begin position="53"/>
        <end position="86"/>
    </location>
</feature>
<evidence type="ECO:0000313" key="21">
    <source>
        <dbReference type="Proteomes" id="UP000283981"/>
    </source>
</evidence>
<evidence type="ECO:0000313" key="24">
    <source>
        <dbReference type="Proteomes" id="UP000286137"/>
    </source>
</evidence>
<keyword evidence="4" id="KW-0732">Signal</keyword>
<dbReference type="EMBL" id="JAAIRM010000014">
    <property type="protein sequence ID" value="NSI19553.1"/>
    <property type="molecule type" value="Genomic_DNA"/>
</dbReference>
<gene>
    <name evidence="18" type="ORF">DW142_12465</name>
    <name evidence="17" type="ORF">DW243_10630</name>
    <name evidence="16" type="ORF">DW812_10720</name>
    <name evidence="15" type="ORF">DWX36_01695</name>
    <name evidence="14" type="ORF">DWY88_11370</name>
    <name evidence="13" type="ORF">DXC31_02120</name>
    <name evidence="10" type="ORF">G4958_09360</name>
    <name evidence="12" type="ORF">G4981_06725</name>
    <name evidence="11" type="ORF">G4993_07880</name>
    <name evidence="6" type="ORF">LIQ08_07775</name>
    <name evidence="5" type="ORF">LIQ10_05615</name>
    <name evidence="9" type="ORF">O4N78_13945</name>
    <name evidence="8" type="ORF">PNU63_12410</name>
    <name evidence="7" type="ORF">PNW85_07945</name>
</gene>
<dbReference type="Proteomes" id="UP001296643">
    <property type="component" value="Unassembled WGS sequence"/>
</dbReference>
<evidence type="ECO:0000313" key="5">
    <source>
        <dbReference type="EMBL" id="MCB5493222.1"/>
    </source>
</evidence>
<sequence>MKRATLLALTVSACLLTGCTNALKDGTGYLEDGNYKEAVTAFQKAVDEGKKTAEAYRGLGMAYYEQEDYASAKDAFEKALAAGGEKNQVIYNLLGICGMKLNDYNYALEQFNQGISLSQNSGTSMENAESFSEVLQEMRFNQIVCYEKLGDWENAKTKIAEYIQVYPDDADAQREAKFLETR</sequence>
<evidence type="ECO:0000256" key="4">
    <source>
        <dbReference type="SAM" id="SignalP"/>
    </source>
</evidence>
<dbReference type="PANTHER" id="PTHR45586:SF1">
    <property type="entry name" value="LIPOPOLYSACCHARIDE ASSEMBLY PROTEIN B"/>
    <property type="match status" value="1"/>
</dbReference>
<keyword evidence="2 3" id="KW-0802">TPR repeat</keyword>
<dbReference type="AlphaFoldDB" id="A0A2N5NWS5"/>
<evidence type="ECO:0000313" key="19">
    <source>
        <dbReference type="Proteomes" id="UP000260808"/>
    </source>
</evidence>
<dbReference type="EMBL" id="JAPZEG010000019">
    <property type="protein sequence ID" value="MDE1204653.1"/>
    <property type="molecule type" value="Genomic_DNA"/>
</dbReference>
<dbReference type="EMBL" id="QRTJ01000023">
    <property type="protein sequence ID" value="RGQ65788.1"/>
    <property type="molecule type" value="Genomic_DNA"/>
</dbReference>
<dbReference type="Proteomes" id="UP001296581">
    <property type="component" value="Unassembled WGS sequence"/>
</dbReference>
<dbReference type="Proteomes" id="UP001297370">
    <property type="component" value="Unassembled WGS sequence"/>
</dbReference>
<dbReference type="EMBL" id="QRIS01000017">
    <property type="protein sequence ID" value="RHG83215.1"/>
    <property type="molecule type" value="Genomic_DNA"/>
</dbReference>
<dbReference type="Proteomes" id="UP000260808">
    <property type="component" value="Unassembled WGS sequence"/>
</dbReference>
<evidence type="ECO:0000313" key="23">
    <source>
        <dbReference type="Proteomes" id="UP000284472"/>
    </source>
</evidence>
<reference evidence="5" key="4">
    <citation type="submission" date="2021-10" db="EMBL/GenBank/DDBJ databases">
        <title>Collection of gut derived symbiotic bacterial strains cultured from healthy donors.</title>
        <authorList>
            <person name="Lin H."/>
            <person name="Littmann E."/>
            <person name="Claire K."/>
            <person name="Pamer E."/>
        </authorList>
    </citation>
    <scope>NUCLEOTIDE SEQUENCE</scope>
    <source>
        <strain evidence="6">MSK.23.18</strain>
        <strain evidence="5">MSK.23.4</strain>
    </source>
</reference>
<evidence type="ECO:0000313" key="25">
    <source>
        <dbReference type="Proteomes" id="UP001296580"/>
    </source>
</evidence>
<dbReference type="EMBL" id="QSIR01000015">
    <property type="protein sequence ID" value="RHD05262.1"/>
    <property type="molecule type" value="Genomic_DNA"/>
</dbReference>
<accession>A0A2N5NWS5</accession>
<reference evidence="11" key="2">
    <citation type="journal article" date="2020" name="Cell Host Microbe">
        <title>Functional and Genomic Variation between Human-Derived Isolates of Lachnospiraceae Reveals Inter- and Intra-Species Diversity.</title>
        <authorList>
            <person name="Sorbara M.T."/>
            <person name="Littmann E.R."/>
            <person name="Fontana E."/>
            <person name="Moody T.U."/>
            <person name="Kohout C.E."/>
            <person name="Gjonbalaj M."/>
            <person name="Eaton V."/>
            <person name="Seok R."/>
            <person name="Leiner I.M."/>
            <person name="Pamer E.G."/>
        </authorList>
    </citation>
    <scope>NUCLEOTIDE SEQUENCE</scope>
    <source>
        <strain evidence="12">MSK.11.9</strain>
        <strain evidence="11">MSK.15.32</strain>
        <strain evidence="10">MSK.22.53</strain>
    </source>
</reference>
<evidence type="ECO:0000313" key="15">
    <source>
        <dbReference type="EMBL" id="RGT41956.1"/>
    </source>
</evidence>